<keyword evidence="2 7" id="KW-0285">Flavoprotein</keyword>
<evidence type="ECO:0000256" key="2">
    <source>
        <dbReference type="ARBA" id="ARBA00022630"/>
    </source>
</evidence>
<dbReference type="PROSITE" id="PS00557">
    <property type="entry name" value="FMN_HYDROXY_ACID_DH_1"/>
    <property type="match status" value="1"/>
</dbReference>
<sequence>MYALKIRPPARNHLSRRVANLNDFEAETERFLPPALFHYVAGASEDAAVYTRNLRAFRERAFFPRVLVDVSGRSTSTTLFGVEHPHPFGIAPMGFSRMIAPDGDIVLAQSAAEAGLPFILSGASLTAMEEVAAAAPSSWFQAYLPGEESRIDGLIDRVEAAGFRTLVLTADTAVHPLHERAARHGFVSPIRKTDLRLAWQGISRPSWVRQVLLRNRMAGFHFRFENMDASAGPPVLSSTLIRDIGRRDAFSWRHVKMVRKRWKGNLVIKGVMSAQDADLAEKAGIDGIIVSNHGGRQIDCAVSALASLEQITAKGLSLKVMYDGGIRRGSDVLKALKVGADFVFVGRPMLFAAAMAGRDGVAHAISLLSHEIGMNMALLGISGLEGLRDVEMVADNQEASA</sequence>
<evidence type="ECO:0000256" key="5">
    <source>
        <dbReference type="ARBA" id="ARBA00024042"/>
    </source>
</evidence>
<name>A0A561Q139_9HYPH</name>
<dbReference type="SUPFAM" id="SSF51395">
    <property type="entry name" value="FMN-linked oxidoreductases"/>
    <property type="match status" value="1"/>
</dbReference>
<keyword evidence="3 7" id="KW-0288">FMN</keyword>
<evidence type="ECO:0000256" key="1">
    <source>
        <dbReference type="ARBA" id="ARBA00001917"/>
    </source>
</evidence>
<dbReference type="GO" id="GO:0010181">
    <property type="term" value="F:FMN binding"/>
    <property type="evidence" value="ECO:0007669"/>
    <property type="project" value="InterPro"/>
</dbReference>
<dbReference type="InterPro" id="IPR008259">
    <property type="entry name" value="FMN_hydac_DH_AS"/>
</dbReference>
<dbReference type="Proteomes" id="UP000320653">
    <property type="component" value="Unassembled WGS sequence"/>
</dbReference>
<evidence type="ECO:0000256" key="6">
    <source>
        <dbReference type="PIRSR" id="PIRSR000138-1"/>
    </source>
</evidence>
<dbReference type="GO" id="GO:0005886">
    <property type="term" value="C:plasma membrane"/>
    <property type="evidence" value="ECO:0007669"/>
    <property type="project" value="TreeGrafter"/>
</dbReference>
<dbReference type="PROSITE" id="PS51349">
    <property type="entry name" value="FMN_HYDROXY_ACID_DH_2"/>
    <property type="match status" value="1"/>
</dbReference>
<feature type="binding site" evidence="7">
    <location>
        <begin position="323"/>
        <end position="327"/>
    </location>
    <ligand>
        <name>FMN</name>
        <dbReference type="ChEBI" id="CHEBI:58210"/>
    </ligand>
</feature>
<evidence type="ECO:0000259" key="8">
    <source>
        <dbReference type="PROSITE" id="PS51349"/>
    </source>
</evidence>
<feature type="binding site" evidence="7">
    <location>
        <position position="121"/>
    </location>
    <ligand>
        <name>FMN</name>
        <dbReference type="ChEBI" id="CHEBI:58210"/>
    </ligand>
</feature>
<dbReference type="GO" id="GO:0009060">
    <property type="term" value="P:aerobic respiration"/>
    <property type="evidence" value="ECO:0007669"/>
    <property type="project" value="TreeGrafter"/>
</dbReference>
<dbReference type="OrthoDB" id="9770452at2"/>
<dbReference type="InterPro" id="IPR013785">
    <property type="entry name" value="Aldolase_TIM"/>
</dbReference>
<feature type="binding site" evidence="7">
    <location>
        <begin position="346"/>
        <end position="347"/>
    </location>
    <ligand>
        <name>FMN</name>
        <dbReference type="ChEBI" id="CHEBI:58210"/>
    </ligand>
</feature>
<dbReference type="RefSeq" id="WP_145643443.1">
    <property type="nucleotide sequence ID" value="NZ_VIWP01000016.1"/>
</dbReference>
<evidence type="ECO:0000256" key="3">
    <source>
        <dbReference type="ARBA" id="ARBA00022643"/>
    </source>
</evidence>
<gene>
    <name evidence="9" type="ORF">FHW37_11678</name>
</gene>
<dbReference type="PANTHER" id="PTHR10578:SF107">
    <property type="entry name" value="2-HYDROXYACID OXIDASE 1"/>
    <property type="match status" value="1"/>
</dbReference>
<keyword evidence="10" id="KW-1185">Reference proteome</keyword>
<protein>
    <submittedName>
        <fullName evidence="9">L-lactate dehydrogenase (Cytochrome)</fullName>
    </submittedName>
</protein>
<feature type="domain" description="FMN hydroxy acid dehydrogenase" evidence="8">
    <location>
        <begin position="13"/>
        <end position="397"/>
    </location>
</feature>
<feature type="binding site" evidence="7">
    <location>
        <position position="141"/>
    </location>
    <ligand>
        <name>FMN</name>
        <dbReference type="ChEBI" id="CHEBI:58210"/>
    </ligand>
</feature>
<dbReference type="InterPro" id="IPR037396">
    <property type="entry name" value="FMN_HAD"/>
</dbReference>
<feature type="binding site" evidence="7">
    <location>
        <position position="293"/>
    </location>
    <ligand>
        <name>glyoxylate</name>
        <dbReference type="ChEBI" id="CHEBI:36655"/>
    </ligand>
</feature>
<dbReference type="InterPro" id="IPR000262">
    <property type="entry name" value="FMN-dep_DH"/>
</dbReference>
<keyword evidence="4" id="KW-0560">Oxidoreductase</keyword>
<evidence type="ECO:0000256" key="7">
    <source>
        <dbReference type="PIRSR" id="PIRSR000138-2"/>
    </source>
</evidence>
<dbReference type="EMBL" id="VIWP01000016">
    <property type="protein sequence ID" value="TWF44074.1"/>
    <property type="molecule type" value="Genomic_DNA"/>
</dbReference>
<feature type="binding site" evidence="7">
    <location>
        <position position="169"/>
    </location>
    <ligand>
        <name>FMN</name>
        <dbReference type="ChEBI" id="CHEBI:58210"/>
    </ligand>
</feature>
<accession>A0A561Q139</accession>
<feature type="binding site" evidence="7">
    <location>
        <position position="291"/>
    </location>
    <ligand>
        <name>FMN</name>
        <dbReference type="ChEBI" id="CHEBI:58210"/>
    </ligand>
</feature>
<reference evidence="9 10" key="1">
    <citation type="submission" date="2019-06" db="EMBL/GenBank/DDBJ databases">
        <title>Sorghum-associated microbial communities from plants grown in Nebraska, USA.</title>
        <authorList>
            <person name="Schachtman D."/>
        </authorList>
    </citation>
    <scope>NUCLEOTIDE SEQUENCE [LARGE SCALE GENOMIC DNA]</scope>
    <source>
        <strain evidence="9 10">1225</strain>
    </source>
</reference>
<feature type="binding site" evidence="7">
    <location>
        <position position="269"/>
    </location>
    <ligand>
        <name>FMN</name>
        <dbReference type="ChEBI" id="CHEBI:58210"/>
    </ligand>
</feature>
<comment type="cofactor">
    <cofactor evidence="1">
        <name>FMN</name>
        <dbReference type="ChEBI" id="CHEBI:58210"/>
    </cofactor>
</comment>
<feature type="binding site" evidence="7">
    <location>
        <position position="143"/>
    </location>
    <ligand>
        <name>glyoxylate</name>
        <dbReference type="ChEBI" id="CHEBI:36655"/>
    </ligand>
</feature>
<dbReference type="Gene3D" id="3.20.20.70">
    <property type="entry name" value="Aldolase class I"/>
    <property type="match status" value="1"/>
</dbReference>
<dbReference type="Pfam" id="PF01070">
    <property type="entry name" value="FMN_dh"/>
    <property type="match status" value="1"/>
</dbReference>
<dbReference type="GO" id="GO:0004459">
    <property type="term" value="F:L-lactate dehydrogenase (NAD+) activity"/>
    <property type="evidence" value="ECO:0007669"/>
    <property type="project" value="TreeGrafter"/>
</dbReference>
<comment type="caution">
    <text evidence="9">The sequence shown here is derived from an EMBL/GenBank/DDBJ whole genome shotgun (WGS) entry which is preliminary data.</text>
</comment>
<dbReference type="CDD" id="cd02809">
    <property type="entry name" value="alpha_hydroxyacid_oxid_FMN"/>
    <property type="match status" value="1"/>
</dbReference>
<organism evidence="9 10">
    <name type="scientific">Neorhizobium alkalisoli</name>
    <dbReference type="NCBI Taxonomy" id="528178"/>
    <lineage>
        <taxon>Bacteria</taxon>
        <taxon>Pseudomonadati</taxon>
        <taxon>Pseudomonadota</taxon>
        <taxon>Alphaproteobacteria</taxon>
        <taxon>Hyphomicrobiales</taxon>
        <taxon>Rhizobiaceae</taxon>
        <taxon>Rhizobium/Agrobacterium group</taxon>
        <taxon>Neorhizobium</taxon>
    </lineage>
</organism>
<feature type="binding site" evidence="7">
    <location>
        <begin position="92"/>
        <end position="94"/>
    </location>
    <ligand>
        <name>FMN</name>
        <dbReference type="ChEBI" id="CHEBI:58210"/>
    </ligand>
</feature>
<feature type="binding site" evidence="7">
    <location>
        <position position="296"/>
    </location>
    <ligand>
        <name>glyoxylate</name>
        <dbReference type="ChEBI" id="CHEBI:36655"/>
    </ligand>
</feature>
<dbReference type="PANTHER" id="PTHR10578">
    <property type="entry name" value="S -2-HYDROXY-ACID OXIDASE-RELATED"/>
    <property type="match status" value="1"/>
</dbReference>
<dbReference type="InterPro" id="IPR012133">
    <property type="entry name" value="Alpha-hydoxy_acid_DH_FMN"/>
</dbReference>
<dbReference type="AlphaFoldDB" id="A0A561Q139"/>
<proteinExistence type="inferred from homology"/>
<evidence type="ECO:0000313" key="9">
    <source>
        <dbReference type="EMBL" id="TWF44074.1"/>
    </source>
</evidence>
<feature type="active site" description="Proton acceptor" evidence="6">
    <location>
        <position position="293"/>
    </location>
</feature>
<comment type="similarity">
    <text evidence="5">Belongs to the FMN-dependent alpha-hydroxy acid dehydrogenase family.</text>
</comment>
<dbReference type="PIRSF" id="PIRSF000138">
    <property type="entry name" value="Al-hdrx_acd_dh"/>
    <property type="match status" value="1"/>
</dbReference>
<feature type="binding site" evidence="7">
    <location>
        <position position="39"/>
    </location>
    <ligand>
        <name>glyoxylate</name>
        <dbReference type="ChEBI" id="CHEBI:36655"/>
    </ligand>
</feature>
<evidence type="ECO:0000313" key="10">
    <source>
        <dbReference type="Proteomes" id="UP000320653"/>
    </source>
</evidence>
<evidence type="ECO:0000256" key="4">
    <source>
        <dbReference type="ARBA" id="ARBA00023002"/>
    </source>
</evidence>